<feature type="non-terminal residue" evidence="1">
    <location>
        <position position="1"/>
    </location>
</feature>
<reference evidence="1" key="1">
    <citation type="submission" date="2021-06" db="EMBL/GenBank/DDBJ databases">
        <authorList>
            <person name="Kallberg Y."/>
            <person name="Tangrot J."/>
            <person name="Rosling A."/>
        </authorList>
    </citation>
    <scope>NUCLEOTIDE SEQUENCE</scope>
    <source>
        <strain evidence="1">MA461A</strain>
    </source>
</reference>
<accession>A0ACA9SSI5</accession>
<keyword evidence="2" id="KW-1185">Reference proteome</keyword>
<dbReference type="Proteomes" id="UP000789920">
    <property type="component" value="Unassembled WGS sequence"/>
</dbReference>
<proteinExistence type="predicted"/>
<sequence>SREKFNNFQFDVEFNSVVTLEKAEKIVFEKDAKYILTTSENIDNKPADIIEYPDIIEKLKHRD</sequence>
<feature type="non-terminal residue" evidence="1">
    <location>
        <position position="63"/>
    </location>
</feature>
<name>A0ACA9SSI5_9GLOM</name>
<evidence type="ECO:0000313" key="2">
    <source>
        <dbReference type="Proteomes" id="UP000789920"/>
    </source>
</evidence>
<evidence type="ECO:0000313" key="1">
    <source>
        <dbReference type="EMBL" id="CAG8847673.1"/>
    </source>
</evidence>
<dbReference type="EMBL" id="CAJVQC010157100">
    <property type="protein sequence ID" value="CAG8847673.1"/>
    <property type="molecule type" value="Genomic_DNA"/>
</dbReference>
<organism evidence="1 2">
    <name type="scientific">Racocetra persica</name>
    <dbReference type="NCBI Taxonomy" id="160502"/>
    <lineage>
        <taxon>Eukaryota</taxon>
        <taxon>Fungi</taxon>
        <taxon>Fungi incertae sedis</taxon>
        <taxon>Mucoromycota</taxon>
        <taxon>Glomeromycotina</taxon>
        <taxon>Glomeromycetes</taxon>
        <taxon>Diversisporales</taxon>
        <taxon>Gigasporaceae</taxon>
        <taxon>Racocetra</taxon>
    </lineage>
</organism>
<comment type="caution">
    <text evidence="1">The sequence shown here is derived from an EMBL/GenBank/DDBJ whole genome shotgun (WGS) entry which is preliminary data.</text>
</comment>
<protein>
    <submittedName>
        <fullName evidence="1">14254_t:CDS:1</fullName>
    </submittedName>
</protein>
<gene>
    <name evidence="1" type="ORF">RPERSI_LOCUS34744</name>
</gene>